<dbReference type="PROSITE" id="PS51733">
    <property type="entry name" value="BPL_LPL_CATALYTIC"/>
    <property type="match status" value="1"/>
</dbReference>
<dbReference type="InterPro" id="IPR004143">
    <property type="entry name" value="BPL_LPL_catalytic"/>
</dbReference>
<evidence type="ECO:0000313" key="2">
    <source>
        <dbReference type="EMBL" id="QCD64903.1"/>
    </source>
</evidence>
<dbReference type="Gene3D" id="3.30.930.10">
    <property type="entry name" value="Bira Bifunctional Protein, Domain 2"/>
    <property type="match status" value="1"/>
</dbReference>
<keyword evidence="2" id="KW-0436">Ligase</keyword>
<dbReference type="KEGG" id="halz:E5139_04350"/>
<evidence type="ECO:0000259" key="1">
    <source>
        <dbReference type="PROSITE" id="PS51733"/>
    </source>
</evidence>
<gene>
    <name evidence="2" type="ORF">E5139_04350</name>
</gene>
<dbReference type="Pfam" id="PF21948">
    <property type="entry name" value="LplA-B_cat"/>
    <property type="match status" value="1"/>
</dbReference>
<dbReference type="OMA" id="EIPGEYC"/>
<dbReference type="RefSeq" id="WP_012807741.1">
    <property type="nucleotide sequence ID" value="NZ_CP039375.1"/>
</dbReference>
<dbReference type="PANTHER" id="PTHR43679:SF2">
    <property type="entry name" value="OCTANOYL-[GCVH]:PROTEIN N-OCTANOYLTRANSFERASE"/>
    <property type="match status" value="1"/>
</dbReference>
<evidence type="ECO:0000313" key="3">
    <source>
        <dbReference type="Proteomes" id="UP000297053"/>
    </source>
</evidence>
<dbReference type="EMBL" id="CP039375">
    <property type="protein sequence ID" value="QCD64903.1"/>
    <property type="molecule type" value="Genomic_DNA"/>
</dbReference>
<sequence>MRVLCGRAVDPDADIERTRRLADEVADSRVPALRVWRPHRQVAFGRRDAREDGYERAREIATKRGYAVLERAVGGRAVAYTGRTVAVALAVPTDGGRSGIQRRYDAASDRFRAALDTLGVDASEGEPPESFCPGSHSLQAAGKVVGIAQRVRQRVAVVAAIVIVADHGEVADVLAPIYDALDVSFDPDSVGSVARAGGPSEPDRVIDAVVETFADGHDTTVERVDSTSGLRDT</sequence>
<dbReference type="InterPro" id="IPR050664">
    <property type="entry name" value="Octanoyltrans_LipM/LipL"/>
</dbReference>
<dbReference type="SUPFAM" id="SSF55681">
    <property type="entry name" value="Class II aaRS and biotin synthetases"/>
    <property type="match status" value="1"/>
</dbReference>
<feature type="domain" description="BPL/LPL catalytic" evidence="1">
    <location>
        <begin position="27"/>
        <end position="221"/>
    </location>
</feature>
<reference evidence="2 3" key="2">
    <citation type="submission" date="2019-04" db="EMBL/GenBank/DDBJ databases">
        <authorList>
            <person name="Yang S."/>
            <person name="Wei W."/>
        </authorList>
    </citation>
    <scope>NUCLEOTIDE SEQUENCE [LARGE SCALE GENOMIC DNA]</scope>
    <source>
        <strain evidence="3">ZP60</strain>
    </source>
</reference>
<dbReference type="AlphaFoldDB" id="A0A4D6KG54"/>
<reference evidence="2 3" key="1">
    <citation type="submission" date="2019-04" db="EMBL/GenBank/DDBJ databases">
        <title>Complete genome sequence of Arthrobacter sp. ZXY-2 associated with effective atrazine degradation and salt adaptation.</title>
        <authorList>
            <person name="Zhao X."/>
        </authorList>
    </citation>
    <scope>NUCLEOTIDE SEQUENCE [LARGE SCALE GENOMIC DNA]</scope>
    <source>
        <strain evidence="3">ZP60</strain>
    </source>
</reference>
<organism evidence="2 3">
    <name type="scientific">Halomicrobium mukohataei</name>
    <dbReference type="NCBI Taxonomy" id="57705"/>
    <lineage>
        <taxon>Archaea</taxon>
        <taxon>Methanobacteriati</taxon>
        <taxon>Methanobacteriota</taxon>
        <taxon>Stenosarchaea group</taxon>
        <taxon>Halobacteria</taxon>
        <taxon>Halobacteriales</taxon>
        <taxon>Haloarculaceae</taxon>
        <taxon>Halomicrobium</taxon>
    </lineage>
</organism>
<dbReference type="Proteomes" id="UP000297053">
    <property type="component" value="Chromosome"/>
</dbReference>
<proteinExistence type="predicted"/>
<dbReference type="GO" id="GO:0016874">
    <property type="term" value="F:ligase activity"/>
    <property type="evidence" value="ECO:0007669"/>
    <property type="project" value="UniProtKB-KW"/>
</dbReference>
<protein>
    <submittedName>
        <fullName evidence="2">Lipoate--protein ligase family protein</fullName>
    </submittedName>
</protein>
<name>A0A4D6KG54_9EURY</name>
<dbReference type="GeneID" id="42178140"/>
<dbReference type="PANTHER" id="PTHR43679">
    <property type="entry name" value="OCTANOYLTRANSFERASE LIPM-RELATED"/>
    <property type="match status" value="1"/>
</dbReference>
<dbReference type="InterPro" id="IPR045864">
    <property type="entry name" value="aa-tRNA-synth_II/BPL/LPL"/>
</dbReference>
<accession>A0A4D6KG54</accession>